<comment type="caution">
    <text evidence="2">The sequence shown here is derived from an EMBL/GenBank/DDBJ whole genome shotgun (WGS) entry which is preliminary data.</text>
</comment>
<dbReference type="Proteomes" id="UP000603200">
    <property type="component" value="Unassembled WGS sequence"/>
</dbReference>
<evidence type="ECO:0000313" key="2">
    <source>
        <dbReference type="EMBL" id="GIE18811.1"/>
    </source>
</evidence>
<organism evidence="2 3">
    <name type="scientific">Winogradskya humida</name>
    <dbReference type="NCBI Taxonomy" id="113566"/>
    <lineage>
        <taxon>Bacteria</taxon>
        <taxon>Bacillati</taxon>
        <taxon>Actinomycetota</taxon>
        <taxon>Actinomycetes</taxon>
        <taxon>Micromonosporales</taxon>
        <taxon>Micromonosporaceae</taxon>
        <taxon>Winogradskya</taxon>
    </lineage>
</organism>
<protein>
    <submittedName>
        <fullName evidence="2">Uncharacterized protein</fullName>
    </submittedName>
</protein>
<gene>
    <name evidence="2" type="ORF">Ahu01nite_019130</name>
</gene>
<evidence type="ECO:0000256" key="1">
    <source>
        <dbReference type="SAM" id="MobiDB-lite"/>
    </source>
</evidence>
<keyword evidence="3" id="KW-1185">Reference proteome</keyword>
<accession>A0ABQ3ZJP6</accession>
<dbReference type="EMBL" id="BOMN01000023">
    <property type="protein sequence ID" value="GIE18811.1"/>
    <property type="molecule type" value="Genomic_DNA"/>
</dbReference>
<reference evidence="2 3" key="1">
    <citation type="submission" date="2021-01" db="EMBL/GenBank/DDBJ databases">
        <title>Whole genome shotgun sequence of Actinoplanes humidus NBRC 14915.</title>
        <authorList>
            <person name="Komaki H."/>
            <person name="Tamura T."/>
        </authorList>
    </citation>
    <scope>NUCLEOTIDE SEQUENCE [LARGE SCALE GENOMIC DNA]</scope>
    <source>
        <strain evidence="2 3">NBRC 14915</strain>
    </source>
</reference>
<feature type="compositionally biased region" description="Basic residues" evidence="1">
    <location>
        <begin position="57"/>
        <end position="68"/>
    </location>
</feature>
<evidence type="ECO:0000313" key="3">
    <source>
        <dbReference type="Proteomes" id="UP000603200"/>
    </source>
</evidence>
<proteinExistence type="predicted"/>
<sequence>MIATIVGNPAVASTAATGTPRNSAASADARLSNSWRDTDSPDAVTVRGVSSASCKAVSKRMHRSSQSP</sequence>
<name>A0ABQ3ZJP6_9ACTN</name>
<feature type="region of interest" description="Disordered" evidence="1">
    <location>
        <begin position="13"/>
        <end position="68"/>
    </location>
</feature>
<feature type="compositionally biased region" description="Polar residues" evidence="1">
    <location>
        <begin position="14"/>
        <end position="35"/>
    </location>
</feature>